<gene>
    <name evidence="1" type="ORF">BXY75_3426</name>
</gene>
<evidence type="ECO:0000313" key="1">
    <source>
        <dbReference type="EMBL" id="RMA56304.1"/>
    </source>
</evidence>
<dbReference type="InterPro" id="IPR059166">
    <property type="entry name" value="PLD-like_cat"/>
</dbReference>
<organism evidence="1 2">
    <name type="scientific">Ulvibacter antarcticus</name>
    <dbReference type="NCBI Taxonomy" id="442714"/>
    <lineage>
        <taxon>Bacteria</taxon>
        <taxon>Pseudomonadati</taxon>
        <taxon>Bacteroidota</taxon>
        <taxon>Flavobacteriia</taxon>
        <taxon>Flavobacteriales</taxon>
        <taxon>Flavobacteriaceae</taxon>
        <taxon>Ulvibacter</taxon>
    </lineage>
</organism>
<accession>A0A3L9Y7F4</accession>
<evidence type="ECO:0000313" key="2">
    <source>
        <dbReference type="Proteomes" id="UP000271339"/>
    </source>
</evidence>
<dbReference type="Gene3D" id="3.30.870.10">
    <property type="entry name" value="Endonuclease Chain A"/>
    <property type="match status" value="1"/>
</dbReference>
<sequence length="280" mass="32917">MSKFITGKELEDAIYNTIWETESRLLIVSPFIKLDDYFKELFDKHENNPKIHLTLVFGKNEKAVRKSMSKADFDYFKKFLNVSIIYVPNLHAKYYGNEKQGVITSINLYDYSFKNNIEFGVYSQQSILDRFKQSADNDAWNECMEIAENSEVVFIKRPVFETKKMIINLGKIYIKSDILFDSTDKFYGFSKNEKSENKRLNDFPEELELGSKAEIRPERGIEHGFCIRSGKKIKFNPKQPMNRESWKIWNEYGNEDFPEKYCHKTGKASNGKTSMRNPIM</sequence>
<proteinExistence type="predicted"/>
<evidence type="ECO:0008006" key="3">
    <source>
        <dbReference type="Google" id="ProtNLM"/>
    </source>
</evidence>
<dbReference type="Proteomes" id="UP000271339">
    <property type="component" value="Unassembled WGS sequence"/>
</dbReference>
<comment type="caution">
    <text evidence="1">The sequence shown here is derived from an EMBL/GenBank/DDBJ whole genome shotgun (WGS) entry which is preliminary data.</text>
</comment>
<reference evidence="1 2" key="1">
    <citation type="submission" date="2018-10" db="EMBL/GenBank/DDBJ databases">
        <title>Genomic Encyclopedia of Archaeal and Bacterial Type Strains, Phase II (KMG-II): from individual species to whole genera.</title>
        <authorList>
            <person name="Goeker M."/>
        </authorList>
    </citation>
    <scope>NUCLEOTIDE SEQUENCE [LARGE SCALE GENOMIC DNA]</scope>
    <source>
        <strain evidence="1 2">DSM 23424</strain>
    </source>
</reference>
<name>A0A3L9Y7F4_9FLAO</name>
<dbReference type="RefSeq" id="WP_121908937.1">
    <property type="nucleotide sequence ID" value="NZ_REFC01000018.1"/>
</dbReference>
<dbReference type="SUPFAM" id="SSF56024">
    <property type="entry name" value="Phospholipase D/nuclease"/>
    <property type="match status" value="1"/>
</dbReference>
<dbReference type="EMBL" id="REFC01000018">
    <property type="protein sequence ID" value="RMA56304.1"/>
    <property type="molecule type" value="Genomic_DNA"/>
</dbReference>
<keyword evidence="2" id="KW-1185">Reference proteome</keyword>
<dbReference type="OrthoDB" id="5500241at2"/>
<protein>
    <recommendedName>
        <fullName evidence="3">Phospholipase D-like protein</fullName>
    </recommendedName>
</protein>
<dbReference type="AlphaFoldDB" id="A0A3L9Y7F4"/>
<dbReference type="CDD" id="cd09176">
    <property type="entry name" value="PLDc_unchar6"/>
    <property type="match status" value="1"/>
</dbReference>